<feature type="transmembrane region" description="Helical" evidence="5">
    <location>
        <begin position="196"/>
        <end position="215"/>
    </location>
</feature>
<keyword evidence="5" id="KW-0808">Transferase</keyword>
<dbReference type="Proteomes" id="UP000284842">
    <property type="component" value="Unassembled WGS sequence"/>
</dbReference>
<feature type="transmembrane region" description="Helical" evidence="5">
    <location>
        <begin position="112"/>
        <end position="133"/>
    </location>
</feature>
<keyword evidence="7" id="KW-1185">Reference proteome</keyword>
<dbReference type="STRING" id="181874.A0A409YE83"/>
<proteinExistence type="inferred from homology"/>
<organism evidence="6 7">
    <name type="scientific">Panaeolus cyanescens</name>
    <dbReference type="NCBI Taxonomy" id="181874"/>
    <lineage>
        <taxon>Eukaryota</taxon>
        <taxon>Fungi</taxon>
        <taxon>Dikarya</taxon>
        <taxon>Basidiomycota</taxon>
        <taxon>Agaricomycotina</taxon>
        <taxon>Agaricomycetes</taxon>
        <taxon>Agaricomycetidae</taxon>
        <taxon>Agaricales</taxon>
        <taxon>Agaricineae</taxon>
        <taxon>Galeropsidaceae</taxon>
        <taxon>Panaeolus</taxon>
    </lineage>
</organism>
<evidence type="ECO:0000256" key="1">
    <source>
        <dbReference type="ARBA" id="ARBA00004141"/>
    </source>
</evidence>
<dbReference type="InterPro" id="IPR007269">
    <property type="entry name" value="ICMT_MeTrfase"/>
</dbReference>
<evidence type="ECO:0000313" key="7">
    <source>
        <dbReference type="Proteomes" id="UP000284842"/>
    </source>
</evidence>
<gene>
    <name evidence="6" type="ORF">CVT24_006328</name>
</gene>
<evidence type="ECO:0000313" key="6">
    <source>
        <dbReference type="EMBL" id="PPR01326.1"/>
    </source>
</evidence>
<dbReference type="Pfam" id="PF04140">
    <property type="entry name" value="ICMT"/>
    <property type="match status" value="1"/>
</dbReference>
<keyword evidence="2 5" id="KW-0812">Transmembrane</keyword>
<dbReference type="GO" id="GO:0005789">
    <property type="term" value="C:endoplasmic reticulum membrane"/>
    <property type="evidence" value="ECO:0007669"/>
    <property type="project" value="UniProtKB-SubCell"/>
</dbReference>
<dbReference type="GO" id="GO:0004671">
    <property type="term" value="F:protein C-terminal S-isoprenylcysteine carboxyl O-methyltransferase activity"/>
    <property type="evidence" value="ECO:0007669"/>
    <property type="project" value="UniProtKB-EC"/>
</dbReference>
<evidence type="ECO:0000256" key="4">
    <source>
        <dbReference type="ARBA" id="ARBA00023136"/>
    </source>
</evidence>
<keyword evidence="3 5" id="KW-1133">Transmembrane helix</keyword>
<comment type="similarity">
    <text evidence="5">Belongs to the class VI-like SAM-binding methyltransferase superfamily. Isoprenylcysteine carboxyl methyltransferase family.</text>
</comment>
<dbReference type="InterPro" id="IPR052527">
    <property type="entry name" value="Metal_cation-efflux_comp"/>
</dbReference>
<reference evidence="6 7" key="1">
    <citation type="journal article" date="2018" name="Evol. Lett.">
        <title>Horizontal gene cluster transfer increased hallucinogenic mushroom diversity.</title>
        <authorList>
            <person name="Reynolds H.T."/>
            <person name="Vijayakumar V."/>
            <person name="Gluck-Thaler E."/>
            <person name="Korotkin H.B."/>
            <person name="Matheny P.B."/>
            <person name="Slot J.C."/>
        </authorList>
    </citation>
    <scope>NUCLEOTIDE SEQUENCE [LARGE SCALE GENOMIC DNA]</scope>
    <source>
        <strain evidence="6 7">2629</strain>
    </source>
</reference>
<comment type="catalytic activity">
    <reaction evidence="5">
        <text>[protein]-C-terminal S-[(2E,6E)-farnesyl]-L-cysteine + S-adenosyl-L-methionine = [protein]-C-terminal S-[(2E,6E)-farnesyl]-L-cysteine methyl ester + S-adenosyl-L-homocysteine</text>
        <dbReference type="Rhea" id="RHEA:21672"/>
        <dbReference type="Rhea" id="RHEA-COMP:12125"/>
        <dbReference type="Rhea" id="RHEA-COMP:12126"/>
        <dbReference type="ChEBI" id="CHEBI:57856"/>
        <dbReference type="ChEBI" id="CHEBI:59789"/>
        <dbReference type="ChEBI" id="CHEBI:90510"/>
        <dbReference type="ChEBI" id="CHEBI:90511"/>
        <dbReference type="EC" id="2.1.1.100"/>
    </reaction>
</comment>
<dbReference type="PANTHER" id="PTHR43847:SF1">
    <property type="entry name" value="BLL3993 PROTEIN"/>
    <property type="match status" value="1"/>
</dbReference>
<feature type="transmembrane region" description="Helical" evidence="5">
    <location>
        <begin position="12"/>
        <end position="34"/>
    </location>
</feature>
<evidence type="ECO:0000256" key="5">
    <source>
        <dbReference type="RuleBase" id="RU362022"/>
    </source>
</evidence>
<accession>A0A409YE83</accession>
<dbReference type="EMBL" id="NHTK01001255">
    <property type="protein sequence ID" value="PPR01326.1"/>
    <property type="molecule type" value="Genomic_DNA"/>
</dbReference>
<sequence length="249" mass="27538">MADLPVPNDALHVIFSVITTYFFAASLISPNPVLKASNADRVKIKGVGLESSEASGQHMCMAQACLATFLCIAEVSSILTKNDPSSLAAGLVHWIFSFQGGNFSAIQLTRTHVIGCILVIIGGSMRLWAFRALGKYFTFQIAIQKGQALVRHGLYSIVRHPSYTAMIFTHPGWLMWHLTKGSWARESGLLDTTVGWAAMWGLIIMFTATAYMLLINRPPQEDKVMKAAFGKEWDDWARDVPYRVIPGIF</sequence>
<dbReference type="OrthoDB" id="422086at2759"/>
<name>A0A409YE83_9AGAR</name>
<evidence type="ECO:0000256" key="3">
    <source>
        <dbReference type="ARBA" id="ARBA00022989"/>
    </source>
</evidence>
<dbReference type="InParanoid" id="A0A409YE83"/>
<dbReference type="GO" id="GO:0032259">
    <property type="term" value="P:methylation"/>
    <property type="evidence" value="ECO:0007669"/>
    <property type="project" value="UniProtKB-KW"/>
</dbReference>
<keyword evidence="5" id="KW-0949">S-adenosyl-L-methionine</keyword>
<dbReference type="EC" id="2.1.1.100" evidence="5"/>
<comment type="caution">
    <text evidence="5">Lacks conserved residue(s) required for the propagation of feature annotation.</text>
</comment>
<keyword evidence="5" id="KW-0489">Methyltransferase</keyword>
<keyword evidence="4 5" id="KW-0472">Membrane</keyword>
<comment type="subcellular location">
    <subcellularLocation>
        <location evidence="5">Endoplasmic reticulum membrane</location>
        <topology evidence="5">Multi-pass membrane protein</topology>
    </subcellularLocation>
    <subcellularLocation>
        <location evidence="1">Membrane</location>
        <topology evidence="1">Multi-pass membrane protein</topology>
    </subcellularLocation>
</comment>
<protein>
    <recommendedName>
        <fullName evidence="5">Protein-S-isoprenylcysteine O-methyltransferase</fullName>
        <ecNumber evidence="5">2.1.1.100</ecNumber>
    </recommendedName>
</protein>
<dbReference type="AlphaFoldDB" id="A0A409YE83"/>
<keyword evidence="5" id="KW-0256">Endoplasmic reticulum</keyword>
<dbReference type="PANTHER" id="PTHR43847">
    <property type="entry name" value="BLL3993 PROTEIN"/>
    <property type="match status" value="1"/>
</dbReference>
<dbReference type="Gene3D" id="1.20.120.1630">
    <property type="match status" value="1"/>
</dbReference>
<evidence type="ECO:0000256" key="2">
    <source>
        <dbReference type="ARBA" id="ARBA00022692"/>
    </source>
</evidence>
<comment type="caution">
    <text evidence="6">The sequence shown here is derived from an EMBL/GenBank/DDBJ whole genome shotgun (WGS) entry which is preliminary data.</text>
</comment>